<dbReference type="OrthoDB" id="550424at2759"/>
<dbReference type="EMBL" id="JAKOGI010000034">
    <property type="protein sequence ID" value="KAJ8447890.1"/>
    <property type="molecule type" value="Genomic_DNA"/>
</dbReference>
<dbReference type="InterPro" id="IPR008971">
    <property type="entry name" value="HSP40/DnaJ_pept-bd"/>
</dbReference>
<dbReference type="GO" id="GO:0006457">
    <property type="term" value="P:protein folding"/>
    <property type="evidence" value="ECO:0007669"/>
    <property type="project" value="InterPro"/>
</dbReference>
<evidence type="ECO:0000313" key="5">
    <source>
        <dbReference type="Proteomes" id="UP001153076"/>
    </source>
</evidence>
<feature type="region of interest" description="Disordered" evidence="2">
    <location>
        <begin position="1"/>
        <end position="84"/>
    </location>
</feature>
<dbReference type="InterPro" id="IPR051339">
    <property type="entry name" value="DnaJ_subfamily_B"/>
</dbReference>
<proteinExistence type="predicted"/>
<reference evidence="4" key="1">
    <citation type="submission" date="2022-04" db="EMBL/GenBank/DDBJ databases">
        <title>Carnegiea gigantea Genome sequencing and assembly v2.</title>
        <authorList>
            <person name="Copetti D."/>
            <person name="Sanderson M.J."/>
            <person name="Burquez A."/>
            <person name="Wojciechowski M.F."/>
        </authorList>
    </citation>
    <scope>NUCLEOTIDE SEQUENCE</scope>
    <source>
        <strain evidence="4">SGP5-SGP5p</strain>
        <tissue evidence="4">Aerial part</tissue>
    </source>
</reference>
<feature type="compositionally biased region" description="Polar residues" evidence="2">
    <location>
        <begin position="1"/>
        <end position="61"/>
    </location>
</feature>
<accession>A0A9Q1KQE5</accession>
<organism evidence="4 5">
    <name type="scientific">Carnegiea gigantea</name>
    <dbReference type="NCBI Taxonomy" id="171969"/>
    <lineage>
        <taxon>Eukaryota</taxon>
        <taxon>Viridiplantae</taxon>
        <taxon>Streptophyta</taxon>
        <taxon>Embryophyta</taxon>
        <taxon>Tracheophyta</taxon>
        <taxon>Spermatophyta</taxon>
        <taxon>Magnoliopsida</taxon>
        <taxon>eudicotyledons</taxon>
        <taxon>Gunneridae</taxon>
        <taxon>Pentapetalae</taxon>
        <taxon>Caryophyllales</taxon>
        <taxon>Cactineae</taxon>
        <taxon>Cactaceae</taxon>
        <taxon>Cactoideae</taxon>
        <taxon>Echinocereeae</taxon>
        <taxon>Carnegiea</taxon>
    </lineage>
</organism>
<name>A0A9Q1KQE5_9CARY</name>
<dbReference type="InterPro" id="IPR002939">
    <property type="entry name" value="DnaJ_C"/>
</dbReference>
<gene>
    <name evidence="4" type="ORF">Cgig2_012025</name>
</gene>
<dbReference type="Gene3D" id="2.60.260.20">
    <property type="entry name" value="Urease metallochaperone UreE, N-terminal domain"/>
    <property type="match status" value="2"/>
</dbReference>
<dbReference type="FunFam" id="2.60.260.20:FF:000002">
    <property type="entry name" value="Dnaj homolog subfamily b member"/>
    <property type="match status" value="1"/>
</dbReference>
<dbReference type="Proteomes" id="UP001153076">
    <property type="component" value="Unassembled WGS sequence"/>
</dbReference>
<feature type="domain" description="Chaperone DnaJ C-terminal" evidence="3">
    <location>
        <begin position="116"/>
        <end position="276"/>
    </location>
</feature>
<evidence type="ECO:0000256" key="2">
    <source>
        <dbReference type="SAM" id="MobiDB-lite"/>
    </source>
</evidence>
<evidence type="ECO:0000256" key="1">
    <source>
        <dbReference type="ARBA" id="ARBA00023186"/>
    </source>
</evidence>
<dbReference type="PANTHER" id="PTHR24078">
    <property type="entry name" value="DNAJ HOMOLOG SUBFAMILY C MEMBER"/>
    <property type="match status" value="1"/>
</dbReference>
<dbReference type="CDD" id="cd10747">
    <property type="entry name" value="DnaJ_C"/>
    <property type="match status" value="1"/>
</dbReference>
<dbReference type="GO" id="GO:0051087">
    <property type="term" value="F:protein-folding chaperone binding"/>
    <property type="evidence" value="ECO:0007669"/>
    <property type="project" value="TreeGrafter"/>
</dbReference>
<comment type="caution">
    <text evidence="4">The sequence shown here is derived from an EMBL/GenBank/DDBJ whole genome shotgun (WGS) entry which is preliminary data.</text>
</comment>
<feature type="compositionally biased region" description="Polar residues" evidence="2">
    <location>
        <begin position="68"/>
        <end position="84"/>
    </location>
</feature>
<sequence>MIQSNNIYAGISTSINNGTKTQQQGAKTPNNSRATSMNRTFSRGSGTNSFNNGRVNSNTNAPPRHVNRSTSMNISRSTSNNGNVVMSSFRSFNKSRSGHIIMFSNSSGMLKPPAMEQELECTLEELCHGCVKKIRVSRDVYSWTGQRTQEGEVLTVNVKPGWKAGTRITFEGTTTTTDDKPGEYRADVVFIVTEKPHRLFRRNGDDLEMEMEIPLVDALTGCTLTIPLLGGEEMSMAIDDVVFPGYEKVMVGRGMPNQKNPHHKGDLKIKLLVDFPKSLTEERRELEIDLRSYNRYEAPC</sequence>
<dbReference type="Pfam" id="PF01556">
    <property type="entry name" value="DnaJ_C"/>
    <property type="match status" value="1"/>
</dbReference>
<dbReference type="AlphaFoldDB" id="A0A9Q1KQE5"/>
<dbReference type="PANTHER" id="PTHR24078:SF574">
    <property type="entry name" value="CHAPERONE DNAJ C-TERMINAL DOMAIN-CONTAINING PROTEIN"/>
    <property type="match status" value="1"/>
</dbReference>
<dbReference type="GO" id="GO:0051082">
    <property type="term" value="F:unfolded protein binding"/>
    <property type="evidence" value="ECO:0007669"/>
    <property type="project" value="InterPro"/>
</dbReference>
<evidence type="ECO:0000259" key="3">
    <source>
        <dbReference type="Pfam" id="PF01556"/>
    </source>
</evidence>
<dbReference type="SUPFAM" id="SSF49493">
    <property type="entry name" value="HSP40/DnaJ peptide-binding domain"/>
    <property type="match status" value="2"/>
</dbReference>
<evidence type="ECO:0000313" key="4">
    <source>
        <dbReference type="EMBL" id="KAJ8447890.1"/>
    </source>
</evidence>
<protein>
    <recommendedName>
        <fullName evidence="3">Chaperone DnaJ C-terminal domain-containing protein</fullName>
    </recommendedName>
</protein>
<keyword evidence="5" id="KW-1185">Reference proteome</keyword>
<dbReference type="FunFam" id="2.60.260.20:FF:000006">
    <property type="entry name" value="DnaJ subfamily B member 13"/>
    <property type="match status" value="1"/>
</dbReference>
<dbReference type="GO" id="GO:0005829">
    <property type="term" value="C:cytosol"/>
    <property type="evidence" value="ECO:0007669"/>
    <property type="project" value="TreeGrafter"/>
</dbReference>
<keyword evidence="1" id="KW-0143">Chaperone</keyword>